<evidence type="ECO:0000256" key="1">
    <source>
        <dbReference type="SAM" id="Phobius"/>
    </source>
</evidence>
<proteinExistence type="predicted"/>
<feature type="transmembrane region" description="Helical" evidence="1">
    <location>
        <begin position="82"/>
        <end position="106"/>
    </location>
</feature>
<protein>
    <submittedName>
        <fullName evidence="2">Uncharacterized protein</fullName>
    </submittedName>
</protein>
<evidence type="ECO:0000313" key="2">
    <source>
        <dbReference type="EMBL" id="AYV79124.1"/>
    </source>
</evidence>
<reference evidence="2" key="1">
    <citation type="submission" date="2018-10" db="EMBL/GenBank/DDBJ databases">
        <title>Hidden diversity of soil giant viruses.</title>
        <authorList>
            <person name="Schulz F."/>
            <person name="Alteio L."/>
            <person name="Goudeau D."/>
            <person name="Ryan E.M."/>
            <person name="Malmstrom R.R."/>
            <person name="Blanchard J."/>
            <person name="Woyke T."/>
        </authorList>
    </citation>
    <scope>NUCLEOTIDE SEQUENCE</scope>
    <source>
        <strain evidence="2">FNV1</strain>
    </source>
</reference>
<dbReference type="EMBL" id="MK072134">
    <property type="protein sequence ID" value="AYV79124.1"/>
    <property type="molecule type" value="Genomic_DNA"/>
</dbReference>
<gene>
    <name evidence="2" type="ORF">Faunusvirus3_4</name>
</gene>
<sequence length="114" mass="12916">MNSGNNNIGLLEFLAQNNILKLTFAGLISVGLYEFFKTIIDCIVLPILNFGKHIMKADEVNVDGIESHVYKIFNVHFKAGRVVVALVKLALFIAMIYGLMKLYIYLDRTYESIK</sequence>
<organism evidence="2">
    <name type="scientific">Faunusvirus sp</name>
    <dbReference type="NCBI Taxonomy" id="2487766"/>
    <lineage>
        <taxon>Viruses</taxon>
        <taxon>Varidnaviria</taxon>
        <taxon>Bamfordvirae</taxon>
        <taxon>Nucleocytoviricota</taxon>
        <taxon>Megaviricetes</taxon>
        <taxon>Imitervirales</taxon>
        <taxon>Mimiviridae</taxon>
    </lineage>
</organism>
<keyword evidence="1" id="KW-1133">Transmembrane helix</keyword>
<keyword evidence="1" id="KW-0472">Membrane</keyword>
<name>A0A3G4ZXQ3_9VIRU</name>
<accession>A0A3G4ZXQ3</accession>
<keyword evidence="1" id="KW-0812">Transmembrane</keyword>